<organism evidence="5 6">
    <name type="scientific">Thalassiosira oceanica</name>
    <name type="common">Marine diatom</name>
    <dbReference type="NCBI Taxonomy" id="159749"/>
    <lineage>
        <taxon>Eukaryota</taxon>
        <taxon>Sar</taxon>
        <taxon>Stramenopiles</taxon>
        <taxon>Ochrophyta</taxon>
        <taxon>Bacillariophyta</taxon>
        <taxon>Coscinodiscophyceae</taxon>
        <taxon>Thalassiosirophycidae</taxon>
        <taxon>Thalassiosirales</taxon>
        <taxon>Thalassiosiraceae</taxon>
        <taxon>Thalassiosira</taxon>
    </lineage>
</organism>
<evidence type="ECO:0000313" key="6">
    <source>
        <dbReference type="Proteomes" id="UP000266841"/>
    </source>
</evidence>
<accession>K0TIP3</accession>
<dbReference type="PROSITE" id="PS00139">
    <property type="entry name" value="THIOL_PROTEASE_CYS"/>
    <property type="match status" value="1"/>
</dbReference>
<keyword evidence="2" id="KW-0865">Zymogen</keyword>
<dbReference type="AlphaFoldDB" id="K0TIP3"/>
<evidence type="ECO:0000313" key="5">
    <source>
        <dbReference type="EMBL" id="EJK73651.1"/>
    </source>
</evidence>
<dbReference type="EMBL" id="AGNL01004325">
    <property type="protein sequence ID" value="EJK73651.1"/>
    <property type="molecule type" value="Genomic_DNA"/>
</dbReference>
<dbReference type="GO" id="GO:0006508">
    <property type="term" value="P:proteolysis"/>
    <property type="evidence" value="ECO:0007669"/>
    <property type="project" value="InterPro"/>
</dbReference>
<proteinExistence type="inferred from homology"/>
<dbReference type="InterPro" id="IPR038765">
    <property type="entry name" value="Papain-like_cys_pep_sf"/>
</dbReference>
<feature type="domain" description="Peptidase C1A papain C-terminal" evidence="4">
    <location>
        <begin position="230"/>
        <end position="406"/>
    </location>
</feature>
<evidence type="ECO:0000256" key="3">
    <source>
        <dbReference type="SAM" id="SignalP"/>
    </source>
</evidence>
<dbReference type="PANTHER" id="PTHR12411">
    <property type="entry name" value="CYSTEINE PROTEASE FAMILY C1-RELATED"/>
    <property type="match status" value="1"/>
</dbReference>
<keyword evidence="6" id="KW-1185">Reference proteome</keyword>
<dbReference type="OrthoDB" id="45178at2759"/>
<dbReference type="Pfam" id="PF00112">
    <property type="entry name" value="Peptidase_C1"/>
    <property type="match status" value="1"/>
</dbReference>
<evidence type="ECO:0000256" key="1">
    <source>
        <dbReference type="ARBA" id="ARBA00008455"/>
    </source>
</evidence>
<dbReference type="Gene3D" id="3.90.70.10">
    <property type="entry name" value="Cysteine proteinases"/>
    <property type="match status" value="1"/>
</dbReference>
<dbReference type="SMART" id="SM00645">
    <property type="entry name" value="Pept_C1"/>
    <property type="match status" value="1"/>
</dbReference>
<keyword evidence="3" id="KW-0732">Signal</keyword>
<dbReference type="InterPro" id="IPR000668">
    <property type="entry name" value="Peptidase_C1A_C"/>
</dbReference>
<reference evidence="5 6" key="1">
    <citation type="journal article" date="2012" name="Genome Biol.">
        <title>Genome and low-iron response of an oceanic diatom adapted to chronic iron limitation.</title>
        <authorList>
            <person name="Lommer M."/>
            <person name="Specht M."/>
            <person name="Roy A.S."/>
            <person name="Kraemer L."/>
            <person name="Andreson R."/>
            <person name="Gutowska M.A."/>
            <person name="Wolf J."/>
            <person name="Bergner S.V."/>
            <person name="Schilhabel M.B."/>
            <person name="Klostermeier U.C."/>
            <person name="Beiko R.G."/>
            <person name="Rosenstiel P."/>
            <person name="Hippler M."/>
            <person name="Laroche J."/>
        </authorList>
    </citation>
    <scope>NUCLEOTIDE SEQUENCE [LARGE SCALE GENOMIC DNA]</scope>
    <source>
        <strain evidence="5 6">CCMP1005</strain>
    </source>
</reference>
<comment type="caution">
    <text evidence="5">The sequence shown here is derived from an EMBL/GenBank/DDBJ whole genome shotgun (WGS) entry which is preliminary data.</text>
</comment>
<dbReference type="InterPro" id="IPR013128">
    <property type="entry name" value="Peptidase_C1A"/>
</dbReference>
<dbReference type="SUPFAM" id="SSF54001">
    <property type="entry name" value="Cysteine proteinases"/>
    <property type="match status" value="1"/>
</dbReference>
<dbReference type="InterPro" id="IPR000169">
    <property type="entry name" value="Pept_cys_AS"/>
</dbReference>
<dbReference type="MEROPS" id="C01.022"/>
<gene>
    <name evidence="5" type="ORF">THAOC_04712</name>
</gene>
<sequence>MRPRSMLPLALLALLLLPAPSSAQTAANETAAADDAAEDVLPAPAEDGDDADFGAAGEPLAFRTDISPCDADEGADCWLEGRNCYRFVDGRTECGSCLDGYLEYGGSCYFVDEIGTAKFARVLTALLGRYLPEYADPSVSAEERAGRLRSWARAVGSWNSRVPPPAFRLGLNMETFLTPSERLGRLGNFLSNVTFVDTVQGRGALGRFRASGDEGRRLRRFEGRRGLGEVPDAVDWHDEGYTTRIKNQGICSSVHKTNKNQTTSGCCWAVSTAAAVESALMITGQTPRYDKLDGNSLSFQQMISCDTKNQNGCGGGNIMYAAKYVWQNDDFDNGKLGGLLSYRDYKYDDFLGMLKGPTDPCDTAGKVPSAYLNFPQVVNSVNDRTSYDKRKTRLMEAVAQQPVSSVLKS</sequence>
<evidence type="ECO:0000256" key="2">
    <source>
        <dbReference type="ARBA" id="ARBA00023145"/>
    </source>
</evidence>
<feature type="signal peptide" evidence="3">
    <location>
        <begin position="1"/>
        <end position="23"/>
    </location>
</feature>
<dbReference type="GO" id="GO:0008234">
    <property type="term" value="F:cysteine-type peptidase activity"/>
    <property type="evidence" value="ECO:0007669"/>
    <property type="project" value="InterPro"/>
</dbReference>
<feature type="chain" id="PRO_5018666601" description="Peptidase C1A papain C-terminal domain-containing protein" evidence="3">
    <location>
        <begin position="24"/>
        <end position="409"/>
    </location>
</feature>
<name>K0TIP3_THAOC</name>
<dbReference type="Proteomes" id="UP000266841">
    <property type="component" value="Unassembled WGS sequence"/>
</dbReference>
<dbReference type="eggNOG" id="KOG1543">
    <property type="taxonomic scope" value="Eukaryota"/>
</dbReference>
<comment type="similarity">
    <text evidence="1">Belongs to the peptidase C1 family.</text>
</comment>
<protein>
    <recommendedName>
        <fullName evidence="4">Peptidase C1A papain C-terminal domain-containing protein</fullName>
    </recommendedName>
</protein>
<evidence type="ECO:0000259" key="4">
    <source>
        <dbReference type="SMART" id="SM00645"/>
    </source>
</evidence>
<feature type="non-terminal residue" evidence="5">
    <location>
        <position position="409"/>
    </location>
</feature>